<feature type="domain" description="HTH cro/C1-type" evidence="3">
    <location>
        <begin position="7"/>
        <end position="61"/>
    </location>
</feature>
<evidence type="ECO:0000256" key="2">
    <source>
        <dbReference type="SAM" id="Phobius"/>
    </source>
</evidence>
<name>A0A174DW61_9FIRM</name>
<dbReference type="InterPro" id="IPR001387">
    <property type="entry name" value="Cro/C1-type_HTH"/>
</dbReference>
<sequence>MKIGETILKLREEKKMSQEEFAQYYHVTRQTISNWEKEKNYPDLQTLVKISDESGVPLDSMLKDNFSMVQEIDKKVRHLKIFKIGTIVVLAIVILVSAYIGIQNGKQDHLVRTYEDKLEELGFEQEGNNYCLTDSDFKYDIYMFDRPSIWKWNQEMSDREKFIVATLLVKNSDLEENPGITIRKTGDFITLYISRENHLADDGSTKPKEYSLDRNGQIKHKEKMEADDYEVYAKLKEEIENGVKKLNEMYSNIYE</sequence>
<dbReference type="Proteomes" id="UP000292665">
    <property type="component" value="Unassembled WGS sequence"/>
</dbReference>
<dbReference type="GO" id="GO:0003677">
    <property type="term" value="F:DNA binding"/>
    <property type="evidence" value="ECO:0007669"/>
    <property type="project" value="UniProtKB-KW"/>
</dbReference>
<reference evidence="4 6" key="1">
    <citation type="submission" date="2015-09" db="EMBL/GenBank/DDBJ databases">
        <authorList>
            <consortium name="Pathogen Informatics"/>
        </authorList>
    </citation>
    <scope>NUCLEOTIDE SEQUENCE [LARGE SCALE GENOMIC DNA]</scope>
    <source>
        <strain evidence="4 6">2789STDY5834841</strain>
    </source>
</reference>
<evidence type="ECO:0000313" key="6">
    <source>
        <dbReference type="Proteomes" id="UP000095787"/>
    </source>
</evidence>
<keyword evidence="2" id="KW-0812">Transmembrane</keyword>
<accession>A0A174DW61</accession>
<dbReference type="PROSITE" id="PS50943">
    <property type="entry name" value="HTH_CROC1"/>
    <property type="match status" value="1"/>
</dbReference>
<dbReference type="Pfam" id="PF01381">
    <property type="entry name" value="HTH_3"/>
    <property type="match status" value="1"/>
</dbReference>
<reference evidence="5 7" key="2">
    <citation type="journal article" date="2019" name="Science, e1252229">
        <title>Invertible promoters mediate bacterial phase variation, antibiotic resistance, and host adaptation in the gut.</title>
        <authorList>
            <person name="Jiang X."/>
            <person name="Hall A.B."/>
            <person name="Arthur T.D."/>
            <person name="Plichta D.R."/>
            <person name="Covington C.T."/>
            <person name="Poyet M."/>
            <person name="Crothers J."/>
            <person name="Moses P.L."/>
            <person name="Tolonen A.C."/>
            <person name="Vlamakis H."/>
            <person name="Alm E.J."/>
            <person name="Xavier R.J."/>
        </authorList>
    </citation>
    <scope>NUCLEOTIDE SEQUENCE [LARGE SCALE GENOMIC DNA]</scope>
    <source>
        <strain evidence="7">aa_0143</strain>
        <strain evidence="5">Aa_0143</strain>
    </source>
</reference>
<dbReference type="PANTHER" id="PTHR46558:SF15">
    <property type="entry name" value="HELIX-TURN-HELIX DOMAIN PROTEIN"/>
    <property type="match status" value="1"/>
</dbReference>
<keyword evidence="1" id="KW-0238">DNA-binding</keyword>
<dbReference type="CDD" id="cd00093">
    <property type="entry name" value="HTH_XRE"/>
    <property type="match status" value="1"/>
</dbReference>
<proteinExistence type="predicted"/>
<evidence type="ECO:0000313" key="4">
    <source>
        <dbReference type="EMBL" id="CUO29791.1"/>
    </source>
</evidence>
<dbReference type="SMART" id="SM00530">
    <property type="entry name" value="HTH_XRE"/>
    <property type="match status" value="1"/>
</dbReference>
<keyword evidence="2" id="KW-0472">Membrane</keyword>
<protein>
    <submittedName>
        <fullName evidence="4">Transcriptional regulator, y4mF family</fullName>
    </submittedName>
    <submittedName>
        <fullName evidence="5">XRE family transcriptional regulator</fullName>
    </submittedName>
</protein>
<dbReference type="PANTHER" id="PTHR46558">
    <property type="entry name" value="TRACRIPTIONAL REGULATORY PROTEIN-RELATED-RELATED"/>
    <property type="match status" value="1"/>
</dbReference>
<dbReference type="GeneID" id="97330363"/>
<dbReference type="InterPro" id="IPR010982">
    <property type="entry name" value="Lambda_DNA-bd_dom_sf"/>
</dbReference>
<dbReference type="Proteomes" id="UP000095787">
    <property type="component" value="Unassembled WGS sequence"/>
</dbReference>
<feature type="transmembrane region" description="Helical" evidence="2">
    <location>
        <begin position="81"/>
        <end position="102"/>
    </location>
</feature>
<dbReference type="EMBL" id="CYZO01000030">
    <property type="protein sequence ID" value="CUO29791.1"/>
    <property type="molecule type" value="Genomic_DNA"/>
</dbReference>
<evidence type="ECO:0000313" key="7">
    <source>
        <dbReference type="Proteomes" id="UP000292665"/>
    </source>
</evidence>
<evidence type="ECO:0000256" key="1">
    <source>
        <dbReference type="ARBA" id="ARBA00023125"/>
    </source>
</evidence>
<gene>
    <name evidence="5" type="ORF">EAI93_11325</name>
    <name evidence="4" type="ORF">ERS852456_02157</name>
</gene>
<dbReference type="Gene3D" id="1.10.260.40">
    <property type="entry name" value="lambda repressor-like DNA-binding domains"/>
    <property type="match status" value="1"/>
</dbReference>
<dbReference type="AlphaFoldDB" id="A0A174DW61"/>
<evidence type="ECO:0000313" key="5">
    <source>
        <dbReference type="EMBL" id="RYS78279.1"/>
    </source>
</evidence>
<dbReference type="EMBL" id="RCYR01000026">
    <property type="protein sequence ID" value="RYS78279.1"/>
    <property type="molecule type" value="Genomic_DNA"/>
</dbReference>
<keyword evidence="2" id="KW-1133">Transmembrane helix</keyword>
<evidence type="ECO:0000259" key="3">
    <source>
        <dbReference type="PROSITE" id="PS50943"/>
    </source>
</evidence>
<dbReference type="SUPFAM" id="SSF47413">
    <property type="entry name" value="lambda repressor-like DNA-binding domains"/>
    <property type="match status" value="1"/>
</dbReference>
<organism evidence="4 6">
    <name type="scientific">[Ruminococcus] torques</name>
    <dbReference type="NCBI Taxonomy" id="33039"/>
    <lineage>
        <taxon>Bacteria</taxon>
        <taxon>Bacillati</taxon>
        <taxon>Bacillota</taxon>
        <taxon>Clostridia</taxon>
        <taxon>Lachnospirales</taxon>
        <taxon>Lachnospiraceae</taxon>
        <taxon>Mediterraneibacter</taxon>
    </lineage>
</organism>
<dbReference type="RefSeq" id="WP_004847883.1">
    <property type="nucleotide sequence ID" value="NZ_AP028249.1"/>
</dbReference>